<accession>A0ABU5T0W4</accession>
<evidence type="ECO:0000313" key="3">
    <source>
        <dbReference type="Proteomes" id="UP001304769"/>
    </source>
</evidence>
<keyword evidence="3" id="KW-1185">Reference proteome</keyword>
<evidence type="ECO:0000313" key="2">
    <source>
        <dbReference type="EMBL" id="MEA5453313.1"/>
    </source>
</evidence>
<feature type="transmembrane region" description="Helical" evidence="1">
    <location>
        <begin position="59"/>
        <end position="81"/>
    </location>
</feature>
<dbReference type="EMBL" id="JAYGGQ010000001">
    <property type="protein sequence ID" value="MEA5453313.1"/>
    <property type="molecule type" value="Genomic_DNA"/>
</dbReference>
<proteinExistence type="predicted"/>
<comment type="caution">
    <text evidence="2">The sequence shown here is derived from an EMBL/GenBank/DDBJ whole genome shotgun (WGS) entry which is preliminary data.</text>
</comment>
<gene>
    <name evidence="2" type="ORF">SPF06_01125</name>
</gene>
<organism evidence="2 3">
    <name type="scientific">Sinomonas terricola</name>
    <dbReference type="NCBI Taxonomy" id="3110330"/>
    <lineage>
        <taxon>Bacteria</taxon>
        <taxon>Bacillati</taxon>
        <taxon>Actinomycetota</taxon>
        <taxon>Actinomycetes</taxon>
        <taxon>Micrococcales</taxon>
        <taxon>Micrococcaceae</taxon>
        <taxon>Sinomonas</taxon>
    </lineage>
</organism>
<sequence>MTRWQVYWSIWACGSFLTFLGPEIYALCTNVENTLSFTVWDLEGGQPGDPITKWTSTHVLFGGVLTVVLLWLIGHLVFGVWRNWK</sequence>
<name>A0ABU5T0W4_9MICC</name>
<keyword evidence="1" id="KW-0812">Transmembrane</keyword>
<keyword evidence="1" id="KW-1133">Transmembrane helix</keyword>
<keyword evidence="1" id="KW-0472">Membrane</keyword>
<dbReference type="RefSeq" id="WP_323277085.1">
    <property type="nucleotide sequence ID" value="NZ_JAYGGQ010000001.1"/>
</dbReference>
<protein>
    <submittedName>
        <fullName evidence="2">Uncharacterized protein</fullName>
    </submittedName>
</protein>
<evidence type="ECO:0000256" key="1">
    <source>
        <dbReference type="SAM" id="Phobius"/>
    </source>
</evidence>
<dbReference type="Proteomes" id="UP001304769">
    <property type="component" value="Unassembled WGS sequence"/>
</dbReference>
<reference evidence="2 3" key="1">
    <citation type="submission" date="2023-12" db="EMBL/GenBank/DDBJ databases">
        <title>Sinomonas terricola sp. nov, isolated from litchi orchard soil in Guangdong, PR China.</title>
        <authorList>
            <person name="Jiaxin W."/>
            <person name="Yang Z."/>
            <person name="Honghui Z."/>
        </authorList>
    </citation>
    <scope>NUCLEOTIDE SEQUENCE [LARGE SCALE GENOMIC DNA]</scope>
    <source>
        <strain evidence="2 3">JGH33</strain>
    </source>
</reference>